<protein>
    <recommendedName>
        <fullName evidence="3 4">Tyrosinase copper-binding domain-containing protein</fullName>
    </recommendedName>
</protein>
<dbReference type="GO" id="GO:0046872">
    <property type="term" value="F:metal ion binding"/>
    <property type="evidence" value="ECO:0007669"/>
    <property type="project" value="UniProtKB-KW"/>
</dbReference>
<organism evidence="5 6">
    <name type="scientific">Truncatella angustata</name>
    <dbReference type="NCBI Taxonomy" id="152316"/>
    <lineage>
        <taxon>Eukaryota</taxon>
        <taxon>Fungi</taxon>
        <taxon>Dikarya</taxon>
        <taxon>Ascomycota</taxon>
        <taxon>Pezizomycotina</taxon>
        <taxon>Sordariomycetes</taxon>
        <taxon>Xylariomycetidae</taxon>
        <taxon>Amphisphaeriales</taxon>
        <taxon>Sporocadaceae</taxon>
        <taxon>Truncatella</taxon>
    </lineage>
</organism>
<dbReference type="InterPro" id="IPR002227">
    <property type="entry name" value="Tyrosinase_Cu-bd"/>
</dbReference>
<dbReference type="Gene3D" id="1.10.1280.10">
    <property type="entry name" value="Di-copper center containing domain from catechol oxidase"/>
    <property type="match status" value="1"/>
</dbReference>
<dbReference type="GO" id="GO:0016491">
    <property type="term" value="F:oxidoreductase activity"/>
    <property type="evidence" value="ECO:0007669"/>
    <property type="project" value="InterPro"/>
</dbReference>
<evidence type="ECO:0000256" key="2">
    <source>
        <dbReference type="ARBA" id="ARBA00023008"/>
    </source>
</evidence>
<dbReference type="PRINTS" id="PR00092">
    <property type="entry name" value="TYROSINASE"/>
</dbReference>
<dbReference type="Proteomes" id="UP000758603">
    <property type="component" value="Unassembled WGS sequence"/>
</dbReference>
<dbReference type="PROSITE" id="PS00498">
    <property type="entry name" value="TYROSINASE_2"/>
    <property type="match status" value="1"/>
</dbReference>
<dbReference type="GeneID" id="70132385"/>
<proteinExistence type="predicted"/>
<dbReference type="PANTHER" id="PTHR11474:SF126">
    <property type="entry name" value="TYROSINASE-LIKE PROTEIN TYR-1-RELATED"/>
    <property type="match status" value="1"/>
</dbReference>
<evidence type="ECO:0000256" key="1">
    <source>
        <dbReference type="ARBA" id="ARBA00022723"/>
    </source>
</evidence>
<dbReference type="InterPro" id="IPR008922">
    <property type="entry name" value="Di-copper_centre_dom_sf"/>
</dbReference>
<reference evidence="5" key="1">
    <citation type="journal article" date="2021" name="Nat. Commun.">
        <title>Genetic determinants of endophytism in the Arabidopsis root mycobiome.</title>
        <authorList>
            <person name="Mesny F."/>
            <person name="Miyauchi S."/>
            <person name="Thiergart T."/>
            <person name="Pickel B."/>
            <person name="Atanasova L."/>
            <person name="Karlsson M."/>
            <person name="Huettel B."/>
            <person name="Barry K.W."/>
            <person name="Haridas S."/>
            <person name="Chen C."/>
            <person name="Bauer D."/>
            <person name="Andreopoulos W."/>
            <person name="Pangilinan J."/>
            <person name="LaButti K."/>
            <person name="Riley R."/>
            <person name="Lipzen A."/>
            <person name="Clum A."/>
            <person name="Drula E."/>
            <person name="Henrissat B."/>
            <person name="Kohler A."/>
            <person name="Grigoriev I.V."/>
            <person name="Martin F.M."/>
            <person name="Hacquard S."/>
        </authorList>
    </citation>
    <scope>NUCLEOTIDE SEQUENCE</scope>
    <source>
        <strain evidence="5">MPI-SDFR-AT-0073</strain>
    </source>
</reference>
<gene>
    <name evidence="5" type="ORF">BKA67DRAFT_575316</name>
</gene>
<dbReference type="OrthoDB" id="6132182at2759"/>
<keyword evidence="1" id="KW-0479">Metal-binding</keyword>
<evidence type="ECO:0000313" key="6">
    <source>
        <dbReference type="Proteomes" id="UP000758603"/>
    </source>
</evidence>
<dbReference type="EMBL" id="JAGPXC010000007">
    <property type="protein sequence ID" value="KAH6648602.1"/>
    <property type="molecule type" value="Genomic_DNA"/>
</dbReference>
<evidence type="ECO:0000313" key="5">
    <source>
        <dbReference type="EMBL" id="KAH6648602.1"/>
    </source>
</evidence>
<evidence type="ECO:0000259" key="3">
    <source>
        <dbReference type="PROSITE" id="PS00497"/>
    </source>
</evidence>
<feature type="domain" description="Tyrosinase copper-binding" evidence="4">
    <location>
        <begin position="322"/>
        <end position="333"/>
    </location>
</feature>
<keyword evidence="2" id="KW-0186">Copper</keyword>
<dbReference type="PANTHER" id="PTHR11474">
    <property type="entry name" value="TYROSINASE FAMILY MEMBER"/>
    <property type="match status" value="1"/>
</dbReference>
<comment type="caution">
    <text evidence="5">The sequence shown here is derived from an EMBL/GenBank/DDBJ whole genome shotgun (WGS) entry which is preliminary data.</text>
</comment>
<evidence type="ECO:0000259" key="4">
    <source>
        <dbReference type="PROSITE" id="PS00498"/>
    </source>
</evidence>
<keyword evidence="6" id="KW-1185">Reference proteome</keyword>
<dbReference type="InterPro" id="IPR050316">
    <property type="entry name" value="Tyrosinase/Hemocyanin"/>
</dbReference>
<dbReference type="SUPFAM" id="SSF48056">
    <property type="entry name" value="Di-copper centre-containing domain"/>
    <property type="match status" value="1"/>
</dbReference>
<dbReference type="PROSITE" id="PS00497">
    <property type="entry name" value="TYROSINASE_1"/>
    <property type="match status" value="1"/>
</dbReference>
<accession>A0A9P8UEQ7</accession>
<dbReference type="RefSeq" id="XP_045955109.1">
    <property type="nucleotide sequence ID" value="XM_046103493.1"/>
</dbReference>
<sequence length="405" mass="45053">MASYIFQSIIKPPNLVGHSSSIVYYFKPPEMAGSLATSTFVGMQIQKLIPTLILLAAAGLASVIPTASDITVGRHTPCVKFNVRKEWRTLSESERLDFISAVKCLQETPGETTALYSGVKSRYDDYVVLHITQTDYIHWVGFFLPWHRYFLSLFEQELQDTCGYNGTVPYWDWTQDAINEAAFVASPLFDTTHGFGGNGPYIEDISGFPSDWLSLVEIPGRTGGGCITDGPFATYNASMGPGNHTDYTPHCVRRDFSPSLAVQSLNSSVYAHVLAATNFFELEHRTEGISLGISAMSLHGGGHLGVGGGIGDMSNTYSSPSDPLFWLHHGGLDKMWNEWQRNDWATRRFDIGGPDTQWAYPFNFFGDIPYKNVTLEFVMDFGQIGNSTKIKEVMDTQQQLCYTYI</sequence>
<dbReference type="Pfam" id="PF00264">
    <property type="entry name" value="Tyrosinase"/>
    <property type="match status" value="1"/>
</dbReference>
<dbReference type="AlphaFoldDB" id="A0A9P8UEQ7"/>
<name>A0A9P8UEQ7_9PEZI</name>
<feature type="domain" description="Tyrosinase copper-binding" evidence="3">
    <location>
        <begin position="138"/>
        <end position="155"/>
    </location>
</feature>